<proteinExistence type="predicted"/>
<gene>
    <name evidence="2" type="ORF">HIJ39_01325</name>
</gene>
<evidence type="ECO:0000256" key="1">
    <source>
        <dbReference type="SAM" id="Phobius"/>
    </source>
</evidence>
<evidence type="ECO:0000313" key="2">
    <source>
        <dbReference type="EMBL" id="NMP20997.1"/>
    </source>
</evidence>
<comment type="caution">
    <text evidence="2">The sequence shown here is derived from an EMBL/GenBank/DDBJ whole genome shotgun (WGS) entry which is preliminary data.</text>
</comment>
<reference evidence="2 3" key="1">
    <citation type="submission" date="2020-04" db="EMBL/GenBank/DDBJ databases">
        <authorList>
            <person name="Zhang R."/>
            <person name="Schippers A."/>
        </authorList>
    </citation>
    <scope>NUCLEOTIDE SEQUENCE [LARGE SCALE GENOMIC DNA]</scope>
    <source>
        <strain evidence="2 3">DSM 109850</strain>
    </source>
</reference>
<keyword evidence="1" id="KW-1133">Transmembrane helix</keyword>
<evidence type="ECO:0008006" key="4">
    <source>
        <dbReference type="Google" id="ProtNLM"/>
    </source>
</evidence>
<evidence type="ECO:0000313" key="3">
    <source>
        <dbReference type="Proteomes" id="UP000533476"/>
    </source>
</evidence>
<dbReference type="Proteomes" id="UP000533476">
    <property type="component" value="Unassembled WGS sequence"/>
</dbReference>
<organism evidence="2 3">
    <name type="scientific">Sulfobacillus harzensis</name>
    <dbReference type="NCBI Taxonomy" id="2729629"/>
    <lineage>
        <taxon>Bacteria</taxon>
        <taxon>Bacillati</taxon>
        <taxon>Bacillota</taxon>
        <taxon>Clostridia</taxon>
        <taxon>Eubacteriales</taxon>
        <taxon>Clostridiales Family XVII. Incertae Sedis</taxon>
        <taxon>Sulfobacillus</taxon>
    </lineage>
</organism>
<feature type="transmembrane region" description="Helical" evidence="1">
    <location>
        <begin position="6"/>
        <end position="24"/>
    </location>
</feature>
<name>A0A7Y0L0F9_9FIRM</name>
<keyword evidence="1" id="KW-0472">Membrane</keyword>
<dbReference type="AlphaFoldDB" id="A0A7Y0L0F9"/>
<dbReference type="RefSeq" id="WP_169095902.1">
    <property type="nucleotide sequence ID" value="NZ_JABBVZ010000003.1"/>
</dbReference>
<sequence length="147" mass="16160">MTWWGAVGLALALYGVVVLLEWVYDQIVGSHGSPMPAVSLVVRITNQESHVESAVRDLESWVQQRRGEEAALEVILWSPGSTDQTDAILDRLTRQTGFKWADAPTADGVMSICQHPFIIWLDLSEPAQARQLVSGLRRVLGAGRPGQ</sequence>
<protein>
    <recommendedName>
        <fullName evidence="4">Glycosyltransferase 2-like domain-containing protein</fullName>
    </recommendedName>
</protein>
<accession>A0A7Y0L0F9</accession>
<keyword evidence="1" id="KW-0812">Transmembrane</keyword>
<dbReference type="EMBL" id="JABBVZ010000003">
    <property type="protein sequence ID" value="NMP20997.1"/>
    <property type="molecule type" value="Genomic_DNA"/>
</dbReference>
<keyword evidence="3" id="KW-1185">Reference proteome</keyword>